<dbReference type="Pfam" id="PF09618">
    <property type="entry name" value="Cas_Csy4"/>
    <property type="match status" value="1"/>
</dbReference>
<proteinExistence type="predicted"/>
<evidence type="ECO:0000313" key="1">
    <source>
        <dbReference type="EMBL" id="MCS4556067.1"/>
    </source>
</evidence>
<protein>
    <submittedName>
        <fullName evidence="1">Type I-F CRISPR-associated endoribonuclease Cas6/Csy4</fullName>
    </submittedName>
</protein>
<dbReference type="InterPro" id="IPR013396">
    <property type="entry name" value="CRISPR-assoc_prot_Csy4"/>
</dbReference>
<comment type="caution">
    <text evidence="1">The sequence shown here is derived from an EMBL/GenBank/DDBJ whole genome shotgun (WGS) entry which is preliminary data.</text>
</comment>
<evidence type="ECO:0000313" key="2">
    <source>
        <dbReference type="Proteomes" id="UP001201549"/>
    </source>
</evidence>
<organism evidence="1 2">
    <name type="scientific">Shewanella electrica</name>
    <dbReference type="NCBI Taxonomy" id="515560"/>
    <lineage>
        <taxon>Bacteria</taxon>
        <taxon>Pseudomonadati</taxon>
        <taxon>Pseudomonadota</taxon>
        <taxon>Gammaproteobacteria</taxon>
        <taxon>Alteromonadales</taxon>
        <taxon>Shewanellaceae</taxon>
        <taxon>Shewanella</taxon>
    </lineage>
</organism>
<keyword evidence="2" id="KW-1185">Reference proteome</keyword>
<gene>
    <name evidence="1" type="primary">cas6f</name>
    <name evidence="1" type="ORF">L9G74_06415</name>
</gene>
<dbReference type="EMBL" id="JAKOGG010000003">
    <property type="protein sequence ID" value="MCS4556067.1"/>
    <property type="molecule type" value="Genomic_DNA"/>
</dbReference>
<dbReference type="Gene3D" id="3.30.70.2540">
    <property type="entry name" value="CRISPR-associated endoribonuclease Cas6/Csy4"/>
    <property type="match status" value="1"/>
</dbReference>
<name>A0ABT2FJA3_9GAMM</name>
<dbReference type="Proteomes" id="UP001201549">
    <property type="component" value="Unassembled WGS sequence"/>
</dbReference>
<reference evidence="2" key="2">
    <citation type="submission" date="2023-07" db="EMBL/GenBank/DDBJ databases">
        <title>Shewanella mangrovi sp. nov., an acetaldehyde- degrading bacterium isolated from mangrove sediment.</title>
        <authorList>
            <person name="Liu Y."/>
        </authorList>
    </citation>
    <scope>NUCLEOTIDE SEQUENCE [LARGE SCALE GENOMIC DNA]</scope>
    <source>
        <strain evidence="2">C32</strain>
    </source>
</reference>
<dbReference type="InterPro" id="IPR042564">
    <property type="entry name" value="CRISPR-Cas6/Csy4_sf"/>
</dbReference>
<reference evidence="1 2" key="1">
    <citation type="submission" date="2022-02" db="EMBL/GenBank/DDBJ databases">
        <authorList>
            <person name="Zhuang L."/>
        </authorList>
    </citation>
    <scope>NUCLEOTIDE SEQUENCE [LARGE SCALE GENOMIC DNA]</scope>
    <source>
        <strain evidence="1 2">C32</strain>
    </source>
</reference>
<accession>A0ABT2FJA3</accession>
<dbReference type="RefSeq" id="WP_238895471.1">
    <property type="nucleotide sequence ID" value="NZ_JAKOGG010000003.1"/>
</dbReference>
<dbReference type="NCBIfam" id="TIGR02563">
    <property type="entry name" value="cas_Csy4"/>
    <property type="match status" value="1"/>
</dbReference>
<sequence length="201" mass="22842">MTQYCFIVKYLPKEANVNVLAGKCLSILHGFVARHNVQGLGVTFPDWSDSSIGSTIAFVHADSALLAQFSQQRYFTDMRDFGFFSVGEINRVPEQCAQVRFLRNQHYSKQFVGSVRRRIMRLKRRAAQRGEEYIPSGYRSETEYALSHSIPTKSRSTQQGFMLHIQKELAEKNEVVHVFNGYGLSDSTRAIGTVPDLHGLF</sequence>